<dbReference type="PANTHER" id="PTHR34934">
    <property type="entry name" value="FLAVIN-DEPENDENT THYMIDYLATE SYNTHASE"/>
    <property type="match status" value="1"/>
</dbReference>
<dbReference type="GO" id="GO:0006231">
    <property type="term" value="P:dTMP biosynthetic process"/>
    <property type="evidence" value="ECO:0007669"/>
    <property type="project" value="InterPro"/>
</dbReference>
<dbReference type="GeneID" id="26626093"/>
<dbReference type="PANTHER" id="PTHR34934:SF1">
    <property type="entry name" value="FLAVIN-DEPENDENT THYMIDYLATE SYNTHASE"/>
    <property type="match status" value="1"/>
</dbReference>
<keyword evidence="2" id="KW-1185">Reference proteome</keyword>
<evidence type="ECO:0008006" key="3">
    <source>
        <dbReference type="Google" id="ProtNLM"/>
    </source>
</evidence>
<dbReference type="PROSITE" id="PS51331">
    <property type="entry name" value="THYX"/>
    <property type="match status" value="1"/>
</dbReference>
<name>A0A0K2CP06_9CAUD</name>
<dbReference type="Gene3D" id="3.30.1360.170">
    <property type="match status" value="1"/>
</dbReference>
<sequence length="346" mass="40200">MHVTLLYSTPQYHKLVEFAARRCYESFDKCGEESHKFIRGIMKKGHLSIAGHGNIVFGLKFVDKDDRHDILESLVTFKEINNYIRWSRDHRSQWDIVVSFNILTYLDIFFGLKTNSKSFPHFTKAKEGELFKSLTNSIFNVPALRWFADDQFHIDGGENPYLNRDTDLLKPTVMSSDYIALKEIGLTDYELDMHTTLTVEIVSDRAMSLQDARHTDMMGRSEISQRYVTMSNFQYRTPTGLENETVIYTEADGLLQVKYRDIMDTIALSYDKIREWAEANGHNKLRAKELARSVLPNATHSTYIDTRPLRQWRHFFKLRDDVHAQNEKQQDAQALLTAFRGVGIPV</sequence>
<dbReference type="SUPFAM" id="SSF69796">
    <property type="entry name" value="Thymidylate synthase-complementing protein Thy1"/>
    <property type="match status" value="1"/>
</dbReference>
<dbReference type="CDD" id="cd20175">
    <property type="entry name" value="ThyX"/>
    <property type="match status" value="1"/>
</dbReference>
<dbReference type="RefSeq" id="YP_009199206.1">
    <property type="nucleotide sequence ID" value="NC_028805.1"/>
</dbReference>
<gene>
    <name evidence="1" type="ORF">JENST_145</name>
</gene>
<dbReference type="EMBL" id="KT151955">
    <property type="protein sequence ID" value="ALA07274.1"/>
    <property type="molecule type" value="Genomic_DNA"/>
</dbReference>
<proteinExistence type="predicted"/>
<dbReference type="GO" id="GO:0070402">
    <property type="term" value="F:NADPH binding"/>
    <property type="evidence" value="ECO:0007669"/>
    <property type="project" value="TreeGrafter"/>
</dbReference>
<dbReference type="GO" id="GO:0050797">
    <property type="term" value="F:thymidylate synthase (FAD) activity"/>
    <property type="evidence" value="ECO:0007669"/>
    <property type="project" value="InterPro"/>
</dbReference>
<dbReference type="Pfam" id="PF02511">
    <property type="entry name" value="Thy1"/>
    <property type="match status" value="2"/>
</dbReference>
<accession>A0A0K2CP06</accession>
<dbReference type="GO" id="GO:0004799">
    <property type="term" value="F:thymidylate synthase activity"/>
    <property type="evidence" value="ECO:0007669"/>
    <property type="project" value="TreeGrafter"/>
</dbReference>
<dbReference type="Gene3D" id="6.10.140.450">
    <property type="match status" value="1"/>
</dbReference>
<evidence type="ECO:0000313" key="2">
    <source>
        <dbReference type="Proteomes" id="UP000208104"/>
    </source>
</evidence>
<dbReference type="Proteomes" id="UP000208104">
    <property type="component" value="Segment"/>
</dbReference>
<dbReference type="InterPro" id="IPR003669">
    <property type="entry name" value="Thymidylate_synthase_ThyX"/>
</dbReference>
<dbReference type="GO" id="GO:0050660">
    <property type="term" value="F:flavin adenine dinucleotide binding"/>
    <property type="evidence" value="ECO:0007669"/>
    <property type="project" value="InterPro"/>
</dbReference>
<organism evidence="1 2">
    <name type="scientific">Brevibacillus phage Jenst</name>
    <dbReference type="NCBI Taxonomy" id="1691954"/>
    <lineage>
        <taxon>Viruses</taxon>
        <taxon>Duplodnaviria</taxon>
        <taxon>Heunggongvirae</taxon>
        <taxon>Uroviricota</taxon>
        <taxon>Caudoviricetes</taxon>
        <taxon>Jenstvirus</taxon>
        <taxon>Jenstvirus jenst</taxon>
    </lineage>
</organism>
<protein>
    <recommendedName>
        <fullName evidence="3">Thymidylate synthase</fullName>
    </recommendedName>
</protein>
<evidence type="ECO:0000313" key="1">
    <source>
        <dbReference type="EMBL" id="ALA07274.1"/>
    </source>
</evidence>
<dbReference type="OrthoDB" id="8223at10239"/>
<dbReference type="InterPro" id="IPR036098">
    <property type="entry name" value="Thymidylate_synthase_ThyX_sf"/>
</dbReference>
<dbReference type="KEGG" id="vg:26626093"/>
<reference evidence="1 2" key="1">
    <citation type="journal article" date="2015" name="Genome Announc.">
        <title>Genome Sequences of Five Additional Brevibacillus laterosporus Bacteriophages.</title>
        <authorList>
            <person name="Merrill B.D."/>
            <person name="Berg J.A."/>
            <person name="Graves K.A."/>
            <person name="Ward A.T."/>
            <person name="Hilton J.A."/>
            <person name="Wake B.N."/>
            <person name="Grose J.H."/>
            <person name="Breakwell D.P."/>
            <person name="Burnett S.H."/>
        </authorList>
    </citation>
    <scope>NUCLEOTIDE SEQUENCE [LARGE SCALE GENOMIC DNA]</scope>
</reference>